<dbReference type="Pfam" id="PF13688">
    <property type="entry name" value="Reprolysin_5"/>
    <property type="match status" value="1"/>
</dbReference>
<protein>
    <submittedName>
        <fullName evidence="2">Metallo-peptidase family M12B Reprolysin-like</fullName>
    </submittedName>
</protein>
<evidence type="ECO:0000256" key="1">
    <source>
        <dbReference type="SAM" id="MobiDB-lite"/>
    </source>
</evidence>
<dbReference type="AlphaFoldDB" id="A0A1I0AMF4"/>
<gene>
    <name evidence="2" type="ORF">SAMN04487998_0774</name>
</gene>
<feature type="region of interest" description="Disordered" evidence="1">
    <location>
        <begin position="398"/>
        <end position="418"/>
    </location>
</feature>
<dbReference type="EMBL" id="FOHS01000001">
    <property type="protein sequence ID" value="SES95518.1"/>
    <property type="molecule type" value="Genomic_DNA"/>
</dbReference>
<evidence type="ECO:0000313" key="2">
    <source>
        <dbReference type="EMBL" id="SES95518.1"/>
    </source>
</evidence>
<keyword evidence="3" id="KW-1185">Reference proteome</keyword>
<sequence>MKSNSRYLAILLVLVMAQLGVAGALRAQQLPAPSPVALDFAQIRQQLAPPARRSGAPAEPPTYRIVLPTLHGPQAFLLTETFVLPAADAAARQRLRTFVGAAEGAAEQRIALVLTPGQLQAQLRTGSETVALRPATPAGAGRYQLRAEAPAQGPCGVLAPAAEALRPGSFNTQPAPFSFGTQLRRIRMAVLVTQEYYAANGNTDAAVELAVTAALNQMTELYSRELSVSFELVKPTGGSYYFSAVTTPTLPDSDPATPNRLRTQSLEDVGGFIDSRFVASTYDLGHCFHNGGGGVAYVGIVCNNTYKAKAWSGVGKSGFQGILAHEMGHQHGAGHAFNGPCGSASTGSNLEPGGGASIMAYTDVCGSQTLQSVPGDEADHFSLRSLQEMSQKLIGASCLTPTTNTNRPPTISAGPDYVIPPNTPFTLTATGTDPDAGDMVYYTWNQFDYSTNTAALGTIKGTAGLAAIDDPASPLFRPRPPRLANSRTFPDLRYVLANSNRPPNLIGEALSNVERDIHFVVTARDQRAGGGTFATDNVTVTVAPGGEPFALTTQNQDPSLWIIGQMATISWSVAGTDKAPINVGQVRITLSTDGGQTFDRVLAAAVPNTGTASIRVPDAATTRARVRVEAVGNIFFDINDADFPIATCRPVASQVLPATALTAEAGSEALNLTQNGFSLTELIGTSQLKGSISATDPTTNLTTFKTGSCIRYSNVTYYDAYVFVPSVTGAYTIGTPTGFGNMVLRLYSPAGFSASDPCSNRMADNVVDGYLPRSISASLTAGQPYTLVVSNFGGTPDGDSPYSIGFTAPTGGAVYAPLQRLGYDYQYAVVNTASSQVVRLAPTADLRQLPGGTYDVYGLLFQRGFALESLLNQPLSALSTALSSLAPCGQLSTNVRRIVITGDNPLPVTLTDFTARRAGATTLLSWRTASESSMAYFEVERSSDGSTFAALGRVAATNTNSVHNYTFTDPTPGAGLSYYRLLMRELNGKQTYSAVVTVSVVTGTSAASNPAMLHGEAFPNPVPAGARLQLKLQLATAQPAELLVTDMLGRQLLRRSLQLPAGLTRLDLPEARQWQGLCIVQVRTAAGHSWQQKVALE</sequence>
<organism evidence="2 3">
    <name type="scientific">Hymenobacter actinosclerus</name>
    <dbReference type="NCBI Taxonomy" id="82805"/>
    <lineage>
        <taxon>Bacteria</taxon>
        <taxon>Pseudomonadati</taxon>
        <taxon>Bacteroidota</taxon>
        <taxon>Cytophagia</taxon>
        <taxon>Cytophagales</taxon>
        <taxon>Hymenobacteraceae</taxon>
        <taxon>Hymenobacter</taxon>
    </lineage>
</organism>
<accession>A0A1I0AMF4</accession>
<dbReference type="OrthoDB" id="9792152at2"/>
<feature type="compositionally biased region" description="Low complexity" evidence="1">
    <location>
        <begin position="400"/>
        <end position="410"/>
    </location>
</feature>
<reference evidence="3" key="1">
    <citation type="submission" date="2016-10" db="EMBL/GenBank/DDBJ databases">
        <authorList>
            <person name="Varghese N."/>
            <person name="Submissions S."/>
        </authorList>
    </citation>
    <scope>NUCLEOTIDE SEQUENCE [LARGE SCALE GENOMIC DNA]</scope>
    <source>
        <strain evidence="3">DSM 15310</strain>
    </source>
</reference>
<name>A0A1I0AMF4_9BACT</name>
<dbReference type="Proteomes" id="UP000198697">
    <property type="component" value="Unassembled WGS sequence"/>
</dbReference>
<dbReference type="RefSeq" id="WP_092768392.1">
    <property type="nucleotide sequence ID" value="NZ_FOHS01000001.1"/>
</dbReference>
<proteinExistence type="predicted"/>
<dbReference type="Gene3D" id="3.40.390.10">
    <property type="entry name" value="Collagenase (Catalytic Domain)"/>
    <property type="match status" value="1"/>
</dbReference>
<dbReference type="GO" id="GO:0008237">
    <property type="term" value="F:metallopeptidase activity"/>
    <property type="evidence" value="ECO:0007669"/>
    <property type="project" value="InterPro"/>
</dbReference>
<evidence type="ECO:0000313" key="3">
    <source>
        <dbReference type="Proteomes" id="UP000198697"/>
    </source>
</evidence>
<dbReference type="STRING" id="82805.SAMN04487998_0774"/>
<dbReference type="SUPFAM" id="SSF55486">
    <property type="entry name" value="Metalloproteases ('zincins'), catalytic domain"/>
    <property type="match status" value="1"/>
</dbReference>
<dbReference type="InterPro" id="IPR024079">
    <property type="entry name" value="MetalloPept_cat_dom_sf"/>
</dbReference>